<organism evidence="1 2">
    <name type="scientific">Noviherbaspirillum humi</name>
    <dbReference type="NCBI Taxonomy" id="1688639"/>
    <lineage>
        <taxon>Bacteria</taxon>
        <taxon>Pseudomonadati</taxon>
        <taxon>Pseudomonadota</taxon>
        <taxon>Betaproteobacteria</taxon>
        <taxon>Burkholderiales</taxon>
        <taxon>Oxalobacteraceae</taxon>
        <taxon>Noviherbaspirillum</taxon>
    </lineage>
</organism>
<dbReference type="Proteomes" id="UP000198284">
    <property type="component" value="Unassembled WGS sequence"/>
</dbReference>
<proteinExistence type="predicted"/>
<evidence type="ECO:0000313" key="1">
    <source>
        <dbReference type="EMBL" id="SNS39023.1"/>
    </source>
</evidence>
<name>A0A239E4W5_9BURK</name>
<evidence type="ECO:0000313" key="2">
    <source>
        <dbReference type="Proteomes" id="UP000198284"/>
    </source>
</evidence>
<protein>
    <submittedName>
        <fullName evidence="1">Uncharacterized protein</fullName>
    </submittedName>
</protein>
<reference evidence="1 2" key="1">
    <citation type="submission" date="2017-06" db="EMBL/GenBank/DDBJ databases">
        <authorList>
            <person name="Kim H.J."/>
            <person name="Triplett B.A."/>
        </authorList>
    </citation>
    <scope>NUCLEOTIDE SEQUENCE [LARGE SCALE GENOMIC DNA]</scope>
    <source>
        <strain evidence="1 2">U15</strain>
    </source>
</reference>
<gene>
    <name evidence="1" type="ORF">SAMN06265795_102501</name>
</gene>
<dbReference type="AlphaFoldDB" id="A0A239E4W5"/>
<accession>A0A239E4W5</accession>
<sequence length="57" mass="6658">MGWQQRLNSLPGIFRDWKEAFSSFDFQVKTALSPQPILYKNPVLFASKIGEKPQIFR</sequence>
<dbReference type="EMBL" id="FZOT01000002">
    <property type="protein sequence ID" value="SNS39023.1"/>
    <property type="molecule type" value="Genomic_DNA"/>
</dbReference>
<keyword evidence="2" id="KW-1185">Reference proteome</keyword>